<proteinExistence type="predicted"/>
<organism evidence="1 2">
    <name type="scientific">Parelaphostrongylus tenuis</name>
    <name type="common">Meningeal worm</name>
    <dbReference type="NCBI Taxonomy" id="148309"/>
    <lineage>
        <taxon>Eukaryota</taxon>
        <taxon>Metazoa</taxon>
        <taxon>Ecdysozoa</taxon>
        <taxon>Nematoda</taxon>
        <taxon>Chromadorea</taxon>
        <taxon>Rhabditida</taxon>
        <taxon>Rhabditina</taxon>
        <taxon>Rhabditomorpha</taxon>
        <taxon>Strongyloidea</taxon>
        <taxon>Metastrongylidae</taxon>
        <taxon>Parelaphostrongylus</taxon>
    </lineage>
</organism>
<dbReference type="EMBL" id="JAHQIW010003060">
    <property type="protein sequence ID" value="KAJ1357190.1"/>
    <property type="molecule type" value="Genomic_DNA"/>
</dbReference>
<gene>
    <name evidence="1" type="ORF">KIN20_015271</name>
</gene>
<protein>
    <submittedName>
        <fullName evidence="1">Uncharacterized protein</fullName>
    </submittedName>
</protein>
<accession>A0AAD5QPU4</accession>
<name>A0AAD5QPU4_PARTN</name>
<sequence>MTWTNSQAVASQLPGILRSAADVQAFVQHLIMQAVFDVLEQQGRSAGLVDGVIASILNQLTVTITYQPLHCQMVVVDPKPDIELEYMMMMPESCFVLSGTLTNLCRKTAANKKCKLAELMDITLLPEEYKRFSGTITTTNIIMTNWSTRMWQSLLNRVVRALASGPFATNFVGVSATIRGS</sequence>
<reference evidence="1" key="1">
    <citation type="submission" date="2021-06" db="EMBL/GenBank/DDBJ databases">
        <title>Parelaphostrongylus tenuis whole genome reference sequence.</title>
        <authorList>
            <person name="Garwood T.J."/>
            <person name="Larsen P.A."/>
            <person name="Fountain-Jones N.M."/>
            <person name="Garbe J.R."/>
            <person name="Macchietto M.G."/>
            <person name="Kania S.A."/>
            <person name="Gerhold R.W."/>
            <person name="Richards J.E."/>
            <person name="Wolf T.M."/>
        </authorList>
    </citation>
    <scope>NUCLEOTIDE SEQUENCE</scope>
    <source>
        <strain evidence="1">MNPRO001-30</strain>
        <tissue evidence="1">Meninges</tissue>
    </source>
</reference>
<evidence type="ECO:0000313" key="1">
    <source>
        <dbReference type="EMBL" id="KAJ1357190.1"/>
    </source>
</evidence>
<dbReference type="AlphaFoldDB" id="A0AAD5QPU4"/>
<dbReference type="Proteomes" id="UP001196413">
    <property type="component" value="Unassembled WGS sequence"/>
</dbReference>
<comment type="caution">
    <text evidence="1">The sequence shown here is derived from an EMBL/GenBank/DDBJ whole genome shotgun (WGS) entry which is preliminary data.</text>
</comment>
<keyword evidence="2" id="KW-1185">Reference proteome</keyword>
<evidence type="ECO:0000313" key="2">
    <source>
        <dbReference type="Proteomes" id="UP001196413"/>
    </source>
</evidence>